<accession>A0A4V4NFP2</accession>
<dbReference type="GO" id="GO:0022841">
    <property type="term" value="F:potassium ion leak channel activity"/>
    <property type="evidence" value="ECO:0007669"/>
    <property type="project" value="TreeGrafter"/>
</dbReference>
<feature type="transmembrane region" description="Helical" evidence="8">
    <location>
        <begin position="271"/>
        <end position="292"/>
    </location>
</feature>
<evidence type="ECO:0000256" key="4">
    <source>
        <dbReference type="ARBA" id="ARBA00022989"/>
    </source>
</evidence>
<feature type="transmembrane region" description="Helical" evidence="8">
    <location>
        <begin position="504"/>
        <end position="524"/>
    </location>
</feature>
<dbReference type="PANTHER" id="PTHR11003">
    <property type="entry name" value="POTASSIUM CHANNEL, SUBFAMILY K"/>
    <property type="match status" value="1"/>
</dbReference>
<evidence type="ECO:0000256" key="2">
    <source>
        <dbReference type="ARBA" id="ARBA00022448"/>
    </source>
</evidence>
<dbReference type="EMBL" id="SELW01000405">
    <property type="protein sequence ID" value="TID28318.1"/>
    <property type="molecule type" value="Genomic_DNA"/>
</dbReference>
<keyword evidence="2" id="KW-0813">Transport</keyword>
<comment type="subcellular location">
    <subcellularLocation>
        <location evidence="1">Membrane</location>
        <topology evidence="1">Multi-pass membrane protein</topology>
    </subcellularLocation>
</comment>
<organism evidence="10 11">
    <name type="scientific">Pichia inconspicua</name>
    <dbReference type="NCBI Taxonomy" id="52247"/>
    <lineage>
        <taxon>Eukaryota</taxon>
        <taxon>Fungi</taxon>
        <taxon>Dikarya</taxon>
        <taxon>Ascomycota</taxon>
        <taxon>Saccharomycotina</taxon>
        <taxon>Pichiomycetes</taxon>
        <taxon>Pichiales</taxon>
        <taxon>Pichiaceae</taxon>
        <taxon>Pichia</taxon>
    </lineage>
</organism>
<dbReference type="GO" id="GO:0015271">
    <property type="term" value="F:outward rectifier potassium channel activity"/>
    <property type="evidence" value="ECO:0007669"/>
    <property type="project" value="TreeGrafter"/>
</dbReference>
<keyword evidence="3 8" id="KW-0812">Transmembrane</keyword>
<evidence type="ECO:0000256" key="3">
    <source>
        <dbReference type="ARBA" id="ARBA00022692"/>
    </source>
</evidence>
<dbReference type="Pfam" id="PF07885">
    <property type="entry name" value="Ion_trans_2"/>
    <property type="match status" value="2"/>
</dbReference>
<feature type="transmembrane region" description="Helical" evidence="8">
    <location>
        <begin position="233"/>
        <end position="256"/>
    </location>
</feature>
<dbReference type="OrthoDB" id="297496at2759"/>
<evidence type="ECO:0000256" key="7">
    <source>
        <dbReference type="ARBA" id="ARBA00023303"/>
    </source>
</evidence>
<gene>
    <name evidence="10" type="ORF">CANINC_002495</name>
</gene>
<keyword evidence="5" id="KW-0406">Ion transport</keyword>
<feature type="transmembrane region" description="Helical" evidence="8">
    <location>
        <begin position="373"/>
        <end position="394"/>
    </location>
</feature>
<evidence type="ECO:0000259" key="9">
    <source>
        <dbReference type="Pfam" id="PF07885"/>
    </source>
</evidence>
<dbReference type="Proteomes" id="UP000307173">
    <property type="component" value="Unassembled WGS sequence"/>
</dbReference>
<dbReference type="PANTHER" id="PTHR11003:SF291">
    <property type="entry name" value="IP11374P"/>
    <property type="match status" value="1"/>
</dbReference>
<keyword evidence="4 8" id="KW-1133">Transmembrane helix</keyword>
<evidence type="ECO:0000313" key="10">
    <source>
        <dbReference type="EMBL" id="TID28318.1"/>
    </source>
</evidence>
<dbReference type="InterPro" id="IPR013099">
    <property type="entry name" value="K_chnl_dom"/>
</dbReference>
<reference evidence="10 11" key="1">
    <citation type="journal article" date="2019" name="Front. Genet.">
        <title>Whole-Genome Sequencing of the Opportunistic Yeast Pathogen Candida inconspicua Uncovers Its Hybrid Origin.</title>
        <authorList>
            <person name="Mixao V."/>
            <person name="Hansen A.P."/>
            <person name="Saus E."/>
            <person name="Boekhout T."/>
            <person name="Lass-Florl C."/>
            <person name="Gabaldon T."/>
        </authorList>
    </citation>
    <scope>NUCLEOTIDE SEQUENCE [LARGE SCALE GENOMIC DNA]</scope>
    <source>
        <strain evidence="10 11">CBS 180</strain>
    </source>
</reference>
<keyword evidence="6 8" id="KW-0472">Membrane</keyword>
<evidence type="ECO:0000256" key="5">
    <source>
        <dbReference type="ARBA" id="ARBA00023065"/>
    </source>
</evidence>
<proteinExistence type="predicted"/>
<protein>
    <recommendedName>
        <fullName evidence="9">Potassium channel domain-containing protein</fullName>
    </recommendedName>
</protein>
<name>A0A4V4NFP2_9ASCO</name>
<sequence>MAKLGGRNRGQKIAFTGLQTSYFKRKASLLRHLKKSEIKLTDEIVSDVASESTDNATLESISSQNIPQLWQKFRLSPSKPKAGELFNKLRRSNTKLSQIASMNNSEPQEELKIPGISDVEEAGLKEYYDLIINSAAWQQANMNLKPGDQFYLFWFFCSAFIPLVASCTGPLSNIFSLLAIICPWKVHKFENKDVKDPAWCYAVNSISIVFAIISNFCLILNYRRKIRYTYAQIVSVCGWGIASYILVSLIIVYHYWFYHEGLDEHYTIGEGFWFACVSVVLHFTSHILLMLNELGFLLKKYKPLFNIDKVQETLIIQTVSLSVWLMIGAAIFTRVLKLRLSDSMLYCVTSVTTIGLQDDVSNSNALGQTLTSIWIICGLVMFGLIITSIGKMLFQFSRTTLACHRMEVLRRIVYRAHEFDQSSELSNADSFNLIKKVSKGAFQVQGIIEVTFAIIIFMITLMCGGMALALVEGWSYKFGVYFCFFNLMTLGLSNTPNTPGGKAFFCAWAIAAIPVMTILVSTTSDFVFSKLTQMEQLTFFEIFVEFCLSKKYLRNIGKFLKKKENVYVDMPTLKTMRTRSMFVVDESNNESSGINEEEETYVDKSEEEKIKGGYTLNPNDPICKVPVLCHPADMLYKLIIDGDSHHSYGFVNQQIYVDSAITTIHLANYFREGMHVSIPNDELYVQRLKLGQSLKALDPNFDVDLYIEMFNLYPTDHDSVGVIQDGNCIRTKFKKKHNFVLNQLSRMQLLLIELRKSIMDMCTDPNKKYTYEEWQTLFNLTNRSSSLNDNIFWIRAISPLAVPMQEPKYFTLHYLRHFQEMLEMFALAWDDYDASKSSKPAIIS</sequence>
<dbReference type="GO" id="GO:0030322">
    <property type="term" value="P:stabilization of membrane potential"/>
    <property type="evidence" value="ECO:0007669"/>
    <property type="project" value="TreeGrafter"/>
</dbReference>
<dbReference type="AlphaFoldDB" id="A0A4V4NFP2"/>
<evidence type="ECO:0000256" key="6">
    <source>
        <dbReference type="ARBA" id="ARBA00023136"/>
    </source>
</evidence>
<keyword evidence="11" id="KW-1185">Reference proteome</keyword>
<evidence type="ECO:0000313" key="11">
    <source>
        <dbReference type="Proteomes" id="UP000307173"/>
    </source>
</evidence>
<keyword evidence="7" id="KW-0407">Ion channel</keyword>
<evidence type="ECO:0000256" key="1">
    <source>
        <dbReference type="ARBA" id="ARBA00004141"/>
    </source>
</evidence>
<feature type="transmembrane region" description="Helical" evidence="8">
    <location>
        <begin position="151"/>
        <end position="181"/>
    </location>
</feature>
<feature type="transmembrane region" description="Helical" evidence="8">
    <location>
        <begin position="474"/>
        <end position="492"/>
    </location>
</feature>
<feature type="domain" description="Potassium channel" evidence="9">
    <location>
        <begin position="457"/>
        <end position="528"/>
    </location>
</feature>
<evidence type="ECO:0000256" key="8">
    <source>
        <dbReference type="SAM" id="Phobius"/>
    </source>
</evidence>
<feature type="domain" description="Potassium channel" evidence="9">
    <location>
        <begin position="321"/>
        <end position="394"/>
    </location>
</feature>
<feature type="transmembrane region" description="Helical" evidence="8">
    <location>
        <begin position="446"/>
        <end position="468"/>
    </location>
</feature>
<dbReference type="SUPFAM" id="SSF81324">
    <property type="entry name" value="Voltage-gated potassium channels"/>
    <property type="match status" value="2"/>
</dbReference>
<dbReference type="GO" id="GO:0005886">
    <property type="term" value="C:plasma membrane"/>
    <property type="evidence" value="ECO:0007669"/>
    <property type="project" value="TreeGrafter"/>
</dbReference>
<feature type="transmembrane region" description="Helical" evidence="8">
    <location>
        <begin position="201"/>
        <end position="221"/>
    </location>
</feature>
<dbReference type="InterPro" id="IPR003280">
    <property type="entry name" value="2pore_dom_K_chnl"/>
</dbReference>
<dbReference type="Gene3D" id="1.10.287.70">
    <property type="match status" value="2"/>
</dbReference>
<dbReference type="STRING" id="52247.A0A4V4NFP2"/>
<comment type="caution">
    <text evidence="10">The sequence shown here is derived from an EMBL/GenBank/DDBJ whole genome shotgun (WGS) entry which is preliminary data.</text>
</comment>
<feature type="transmembrane region" description="Helical" evidence="8">
    <location>
        <begin position="313"/>
        <end position="336"/>
    </location>
</feature>